<sequence length="160" mass="17366">MNLGQLLIVCSTLLGLGICVAPLPSYQNCRRFYGPTKDGKFACQNSGGKAYTCSPAKQHPRLPMTGCVPYADPKNLKKGVTNAAPVKKDCDAAIAQKEPGPQGKYYIDCAEVQIVKDKVKLTAAYKCEIGPYVGPLKTLPGCILNTDQTIVYDIGYNWFK</sequence>
<reference evidence="3" key="1">
    <citation type="journal article" date="2011" name="Proc. Natl. Acad. Sci. U.S.A.">
        <title>Obligate biotrophy features unraveled by the genomic analysis of rust fungi.</title>
        <authorList>
            <person name="Duplessis S."/>
            <person name="Cuomo C.A."/>
            <person name="Lin Y.-C."/>
            <person name="Aerts A."/>
            <person name="Tisserant E."/>
            <person name="Veneault-Fourrey C."/>
            <person name="Joly D.L."/>
            <person name="Hacquard S."/>
            <person name="Amselem J."/>
            <person name="Cantarel B.L."/>
            <person name="Chiu R."/>
            <person name="Coutinho P.M."/>
            <person name="Feau N."/>
            <person name="Field M."/>
            <person name="Frey P."/>
            <person name="Gelhaye E."/>
            <person name="Goldberg J."/>
            <person name="Grabherr M.G."/>
            <person name="Kodira C.D."/>
            <person name="Kohler A."/>
            <person name="Kuees U."/>
            <person name="Lindquist E.A."/>
            <person name="Lucas S.M."/>
            <person name="Mago R."/>
            <person name="Mauceli E."/>
            <person name="Morin E."/>
            <person name="Murat C."/>
            <person name="Pangilinan J.L."/>
            <person name="Park R."/>
            <person name="Pearson M."/>
            <person name="Quesneville H."/>
            <person name="Rouhier N."/>
            <person name="Sakthikumar S."/>
            <person name="Salamov A.A."/>
            <person name="Schmutz J."/>
            <person name="Selles B."/>
            <person name="Shapiro H."/>
            <person name="Tanguay P."/>
            <person name="Tuskan G.A."/>
            <person name="Henrissat B."/>
            <person name="Van de Peer Y."/>
            <person name="Rouze P."/>
            <person name="Ellis J.G."/>
            <person name="Dodds P.N."/>
            <person name="Schein J.E."/>
            <person name="Zhong S."/>
            <person name="Hamelin R.C."/>
            <person name="Grigoriev I.V."/>
            <person name="Szabo L.J."/>
            <person name="Martin F."/>
        </authorList>
    </citation>
    <scope>NUCLEOTIDE SEQUENCE [LARGE SCALE GENOMIC DNA]</scope>
    <source>
        <strain evidence="3">98AG31 / pathotype 3-4-7</strain>
    </source>
</reference>
<keyword evidence="1" id="KW-0732">Signal</keyword>
<name>F4RVW3_MELLP</name>
<proteinExistence type="predicted"/>
<dbReference type="Proteomes" id="UP000001072">
    <property type="component" value="Unassembled WGS sequence"/>
</dbReference>
<protein>
    <submittedName>
        <fullName evidence="2">Secreted protein</fullName>
    </submittedName>
</protein>
<dbReference type="VEuPathDB" id="FungiDB:MELLADRAFT_124222"/>
<evidence type="ECO:0000256" key="1">
    <source>
        <dbReference type="SAM" id="SignalP"/>
    </source>
</evidence>
<dbReference type="InParanoid" id="F4RVW3"/>
<dbReference type="EMBL" id="GL883124">
    <property type="protein sequence ID" value="EGG03428.1"/>
    <property type="molecule type" value="Genomic_DNA"/>
</dbReference>
<dbReference type="AlphaFoldDB" id="F4RVW3"/>
<dbReference type="HOGENOM" id="CLU_138678_0_0_1"/>
<dbReference type="GeneID" id="18926689"/>
<feature type="signal peptide" evidence="1">
    <location>
        <begin position="1"/>
        <end position="21"/>
    </location>
</feature>
<gene>
    <name evidence="2" type="ORF">MELLADRAFT_124222</name>
</gene>
<evidence type="ECO:0000313" key="3">
    <source>
        <dbReference type="Proteomes" id="UP000001072"/>
    </source>
</evidence>
<accession>F4RVW3</accession>
<keyword evidence="3" id="KW-1185">Reference proteome</keyword>
<dbReference type="KEGG" id="mlr:MELLADRAFT_124222"/>
<dbReference type="RefSeq" id="XP_007413222.1">
    <property type="nucleotide sequence ID" value="XM_007413160.1"/>
</dbReference>
<organism evidence="3">
    <name type="scientific">Melampsora larici-populina (strain 98AG31 / pathotype 3-4-7)</name>
    <name type="common">Poplar leaf rust fungus</name>
    <dbReference type="NCBI Taxonomy" id="747676"/>
    <lineage>
        <taxon>Eukaryota</taxon>
        <taxon>Fungi</taxon>
        <taxon>Dikarya</taxon>
        <taxon>Basidiomycota</taxon>
        <taxon>Pucciniomycotina</taxon>
        <taxon>Pucciniomycetes</taxon>
        <taxon>Pucciniales</taxon>
        <taxon>Melampsoraceae</taxon>
        <taxon>Melampsora</taxon>
    </lineage>
</organism>
<feature type="chain" id="PRO_5003315537" evidence="1">
    <location>
        <begin position="22"/>
        <end position="160"/>
    </location>
</feature>
<evidence type="ECO:0000313" key="2">
    <source>
        <dbReference type="EMBL" id="EGG03428.1"/>
    </source>
</evidence>